<comment type="function">
    <text evidence="10 11">Catalyzes the formation of 5-methyl-uridine at position 1939 (m5U1939) in 23S rRNA.</text>
</comment>
<dbReference type="Gene3D" id="3.40.50.150">
    <property type="entry name" value="Vaccinia Virus protein VP39"/>
    <property type="match status" value="1"/>
</dbReference>
<keyword evidence="6 11" id="KW-0479">Metal-binding</keyword>
<feature type="binding site" evidence="11">
    <location>
        <position position="310"/>
    </location>
    <ligand>
        <name>S-adenosyl-L-methionine</name>
        <dbReference type="ChEBI" id="CHEBI:59789"/>
    </ligand>
</feature>
<feature type="active site" description="Nucleophile" evidence="11 12">
    <location>
        <position position="400"/>
    </location>
</feature>
<comment type="catalytic activity">
    <reaction evidence="9 11">
        <text>uridine(1939) in 23S rRNA + S-adenosyl-L-methionine = 5-methyluridine(1939) in 23S rRNA + S-adenosyl-L-homocysteine + H(+)</text>
        <dbReference type="Rhea" id="RHEA:42908"/>
        <dbReference type="Rhea" id="RHEA-COMP:10278"/>
        <dbReference type="Rhea" id="RHEA-COMP:10279"/>
        <dbReference type="ChEBI" id="CHEBI:15378"/>
        <dbReference type="ChEBI" id="CHEBI:57856"/>
        <dbReference type="ChEBI" id="CHEBI:59789"/>
        <dbReference type="ChEBI" id="CHEBI:65315"/>
        <dbReference type="ChEBI" id="CHEBI:74447"/>
        <dbReference type="EC" id="2.1.1.190"/>
    </reaction>
</comment>
<evidence type="ECO:0000256" key="13">
    <source>
        <dbReference type="PROSITE-ProRule" id="PRU10015"/>
    </source>
</evidence>
<dbReference type="NCBIfam" id="NF009639">
    <property type="entry name" value="PRK13168.1"/>
    <property type="match status" value="1"/>
</dbReference>
<comment type="similarity">
    <text evidence="11">Belongs to the class I-like SAM-binding methyltransferase superfamily. RNA M5U methyltransferase family. RlmD subfamily.</text>
</comment>
<dbReference type="NCBIfam" id="TIGR00479">
    <property type="entry name" value="rumA"/>
    <property type="match status" value="1"/>
</dbReference>
<dbReference type="GO" id="GO:0070475">
    <property type="term" value="P:rRNA base methylation"/>
    <property type="evidence" value="ECO:0007669"/>
    <property type="project" value="TreeGrafter"/>
</dbReference>
<dbReference type="PROSITE" id="PS01231">
    <property type="entry name" value="TRMA_2"/>
    <property type="match status" value="1"/>
</dbReference>
<feature type="binding site" evidence="11">
    <location>
        <position position="168"/>
    </location>
    <ligand>
        <name>[4Fe-4S] cluster</name>
        <dbReference type="ChEBI" id="CHEBI:49883"/>
    </ligand>
</feature>
<evidence type="ECO:0000256" key="5">
    <source>
        <dbReference type="ARBA" id="ARBA00022691"/>
    </source>
</evidence>
<dbReference type="InterPro" id="IPR030390">
    <property type="entry name" value="MeTrfase_TrmA_AS"/>
</dbReference>
<evidence type="ECO:0000256" key="1">
    <source>
        <dbReference type="ARBA" id="ARBA00022485"/>
    </source>
</evidence>
<dbReference type="PROSITE" id="PS51687">
    <property type="entry name" value="SAM_MT_RNA_M5U"/>
    <property type="match status" value="1"/>
</dbReference>
<dbReference type="GO" id="GO:0051539">
    <property type="term" value="F:4 iron, 4 sulfur cluster binding"/>
    <property type="evidence" value="ECO:0007669"/>
    <property type="project" value="UniProtKB-KW"/>
</dbReference>
<dbReference type="Gene3D" id="2.40.50.1070">
    <property type="match status" value="1"/>
</dbReference>
<dbReference type="Gene3D" id="2.40.50.140">
    <property type="entry name" value="Nucleic acid-binding proteins"/>
    <property type="match status" value="1"/>
</dbReference>
<dbReference type="HAMAP" id="MF_01010">
    <property type="entry name" value="23SrRNA_methyltr_RlmD"/>
    <property type="match status" value="1"/>
</dbReference>
<dbReference type="FunFam" id="3.40.50.150:FF:000009">
    <property type="entry name" value="23S rRNA (Uracil(1939)-C(5))-methyltransferase RlmD"/>
    <property type="match status" value="1"/>
</dbReference>
<dbReference type="EMBL" id="CACVAY010000034">
    <property type="protein sequence ID" value="CAA6807851.1"/>
    <property type="molecule type" value="Genomic_DNA"/>
</dbReference>
<evidence type="ECO:0000256" key="2">
    <source>
        <dbReference type="ARBA" id="ARBA00022552"/>
    </source>
</evidence>
<dbReference type="InterPro" id="IPR030391">
    <property type="entry name" value="MeTrfase_TrmA_CS"/>
</dbReference>
<dbReference type="EC" id="2.1.1.190" evidence="11"/>
<evidence type="ECO:0000256" key="8">
    <source>
        <dbReference type="ARBA" id="ARBA00023014"/>
    </source>
</evidence>
<evidence type="ECO:0000256" key="4">
    <source>
        <dbReference type="ARBA" id="ARBA00022679"/>
    </source>
</evidence>
<dbReference type="Pfam" id="PF05958">
    <property type="entry name" value="tRNA_U5-meth_tr"/>
    <property type="match status" value="1"/>
</dbReference>
<dbReference type="SUPFAM" id="SSF53335">
    <property type="entry name" value="S-adenosyl-L-methionine-dependent methyltransferases"/>
    <property type="match status" value="1"/>
</dbReference>
<evidence type="ECO:0000256" key="7">
    <source>
        <dbReference type="ARBA" id="ARBA00023004"/>
    </source>
</evidence>
<dbReference type="AlphaFoldDB" id="A0A6S6SXU3"/>
<evidence type="ECO:0000256" key="9">
    <source>
        <dbReference type="ARBA" id="ARBA00052756"/>
    </source>
</evidence>
<feature type="binding site" evidence="11 12">
    <location>
        <position position="305"/>
    </location>
    <ligand>
        <name>S-adenosyl-L-methionine</name>
        <dbReference type="ChEBI" id="CHEBI:59789"/>
    </ligand>
</feature>
<sequence>MARRSKRKPRLPREPVETTIESLSQDGRGVTHIEGKAVFVDGALADEKVMFQYSGKNRNFDEGFVTEVLEASPLRIEPDCAHFGVCGGCSLQHLSAEEQIHFKQSAMLENLQHIGQVEAEEIFPPMTADSWGYRRKARLGVKYVHKKGKVLVGFREKRNSYLANLDKCIVLHPAIGERLQELGEMIATLDARESLPQIEVAVGDKAIGMVFRHLQPLSDSDYATLKNYAEEQDIQLYLQSKGPSTVVLEHKASEPLYYSHPDFDVKVDFSPMDFIQVNQPINNAMVKRAVELLELTGEESVLDLFCGLGNFTLPIARHAKHVTGVEGDALMIQRARETAIQNGIENTDYHVCNLMEDIKHEPWLKKTYDRILLDPPRSGAKEVLEHIGKLKAKRIVYVSCHPATLARDAGTLVNKHGYKLLGAGVMDMFPHTAHVESIAVFEKK</sequence>
<keyword evidence="3 11" id="KW-0489">Methyltransferase</keyword>
<feature type="binding site" evidence="11 12">
    <location>
        <position position="276"/>
    </location>
    <ligand>
        <name>S-adenosyl-L-methionine</name>
        <dbReference type="ChEBI" id="CHEBI:59789"/>
    </ligand>
</feature>
<evidence type="ECO:0000256" key="10">
    <source>
        <dbReference type="ARBA" id="ARBA00059995"/>
    </source>
</evidence>
<dbReference type="InterPro" id="IPR029063">
    <property type="entry name" value="SAM-dependent_MTases_sf"/>
</dbReference>
<feature type="binding site" evidence="11 12">
    <location>
        <position position="374"/>
    </location>
    <ligand>
        <name>S-adenosyl-L-methionine</name>
        <dbReference type="ChEBI" id="CHEBI:59789"/>
    </ligand>
</feature>
<dbReference type="GO" id="GO:0070041">
    <property type="term" value="F:rRNA (uridine-C5-)-methyltransferase activity"/>
    <property type="evidence" value="ECO:0007669"/>
    <property type="project" value="UniProtKB-UniRule"/>
</dbReference>
<feature type="binding site" evidence="11 12">
    <location>
        <position position="326"/>
    </location>
    <ligand>
        <name>S-adenosyl-L-methionine</name>
        <dbReference type="ChEBI" id="CHEBI:59789"/>
    </ligand>
</feature>
<dbReference type="GO" id="GO:0005506">
    <property type="term" value="F:iron ion binding"/>
    <property type="evidence" value="ECO:0007669"/>
    <property type="project" value="UniProtKB-UniRule"/>
</dbReference>
<accession>A0A6S6SXU3</accession>
<dbReference type="PROSITE" id="PS01230">
    <property type="entry name" value="TRMA_1"/>
    <property type="match status" value="1"/>
</dbReference>
<name>A0A6S6SXU3_9GAMM</name>
<keyword evidence="1 11" id="KW-0004">4Fe-4S</keyword>
<dbReference type="InterPro" id="IPR010280">
    <property type="entry name" value="U5_MeTrfase_fam"/>
</dbReference>
<evidence type="ECO:0000256" key="6">
    <source>
        <dbReference type="ARBA" id="ARBA00022723"/>
    </source>
</evidence>
<feature type="binding site" evidence="11">
    <location>
        <position position="89"/>
    </location>
    <ligand>
        <name>[4Fe-4S] cluster</name>
        <dbReference type="ChEBI" id="CHEBI:49883"/>
    </ligand>
</feature>
<dbReference type="SUPFAM" id="SSF50249">
    <property type="entry name" value="Nucleic acid-binding proteins"/>
    <property type="match status" value="1"/>
</dbReference>
<evidence type="ECO:0000256" key="3">
    <source>
        <dbReference type="ARBA" id="ARBA00022603"/>
    </source>
</evidence>
<dbReference type="InterPro" id="IPR001566">
    <property type="entry name" value="23S_rRNA_MeTrfase_RlmD"/>
</dbReference>
<keyword evidence="2 11" id="KW-0698">rRNA processing</keyword>
<keyword evidence="4 11" id="KW-0808">Transferase</keyword>
<dbReference type="PANTHER" id="PTHR11061:SF49">
    <property type="entry name" value="23S RRNA (URACIL(1939)-C(5))-METHYLTRANSFERASE RLMD"/>
    <property type="match status" value="1"/>
</dbReference>
<feature type="binding site" evidence="11">
    <location>
        <position position="353"/>
    </location>
    <ligand>
        <name>S-adenosyl-L-methionine</name>
        <dbReference type="ChEBI" id="CHEBI:59789"/>
    </ligand>
</feature>
<evidence type="ECO:0000256" key="11">
    <source>
        <dbReference type="HAMAP-Rule" id="MF_01010"/>
    </source>
</evidence>
<organism evidence="14">
    <name type="scientific">uncultured Thiotrichaceae bacterium</name>
    <dbReference type="NCBI Taxonomy" id="298394"/>
    <lineage>
        <taxon>Bacteria</taxon>
        <taxon>Pseudomonadati</taxon>
        <taxon>Pseudomonadota</taxon>
        <taxon>Gammaproteobacteria</taxon>
        <taxon>Thiotrichales</taxon>
        <taxon>Thiotrichaceae</taxon>
        <taxon>environmental samples</taxon>
    </lineage>
</organism>
<keyword evidence="8 11" id="KW-0411">Iron-sulfur</keyword>
<dbReference type="InterPro" id="IPR012340">
    <property type="entry name" value="NA-bd_OB-fold"/>
</dbReference>
<keyword evidence="7 11" id="KW-0408">Iron</keyword>
<dbReference type="GO" id="GO:0003723">
    <property type="term" value="F:RNA binding"/>
    <property type="evidence" value="ECO:0007669"/>
    <property type="project" value="InterPro"/>
</dbReference>
<reference evidence="14" key="1">
    <citation type="submission" date="2020-01" db="EMBL/GenBank/DDBJ databases">
        <authorList>
            <person name="Meier V. D."/>
            <person name="Meier V D."/>
        </authorList>
    </citation>
    <scope>NUCLEOTIDE SEQUENCE</scope>
    <source>
        <strain evidence="14">HLG_WM_MAG_07</strain>
    </source>
</reference>
<keyword evidence="5 11" id="KW-0949">S-adenosyl-L-methionine</keyword>
<feature type="active site" evidence="13">
    <location>
        <position position="400"/>
    </location>
</feature>
<gene>
    <name evidence="11" type="primary">rlmD</name>
    <name evidence="14" type="ORF">HELGO_WM12603</name>
</gene>
<feature type="binding site" evidence="11">
    <location>
        <position position="86"/>
    </location>
    <ligand>
        <name>[4Fe-4S] cluster</name>
        <dbReference type="ChEBI" id="CHEBI:49883"/>
    </ligand>
</feature>
<dbReference type="CDD" id="cd02440">
    <property type="entry name" value="AdoMet_MTases"/>
    <property type="match status" value="1"/>
</dbReference>
<dbReference type="PANTHER" id="PTHR11061">
    <property type="entry name" value="RNA M5U METHYLTRANSFERASE"/>
    <property type="match status" value="1"/>
</dbReference>
<proteinExistence type="inferred from homology"/>
<evidence type="ECO:0000256" key="12">
    <source>
        <dbReference type="PROSITE-ProRule" id="PRU01024"/>
    </source>
</evidence>
<feature type="binding site" evidence="11">
    <location>
        <position position="80"/>
    </location>
    <ligand>
        <name>[4Fe-4S] cluster</name>
        <dbReference type="ChEBI" id="CHEBI:49883"/>
    </ligand>
</feature>
<protein>
    <recommendedName>
        <fullName evidence="11">23S rRNA (uracil(1939)-C(5))-methyltransferase RlmD</fullName>
        <ecNumber evidence="11">2.1.1.190</ecNumber>
    </recommendedName>
    <alternativeName>
        <fullName evidence="11">23S rRNA(m5U1939)-methyltransferase</fullName>
    </alternativeName>
</protein>
<evidence type="ECO:0000313" key="14">
    <source>
        <dbReference type="EMBL" id="CAA6807851.1"/>
    </source>
</evidence>